<dbReference type="PANTHER" id="PTHR13343:SF17">
    <property type="entry name" value="CELLULAR REPRESSOR OF E1A-STIMULATED GENES, ISOFORM A"/>
    <property type="match status" value="1"/>
</dbReference>
<protein>
    <submittedName>
        <fullName evidence="2">HugZ family protein</fullName>
    </submittedName>
</protein>
<dbReference type="InterPro" id="IPR014419">
    <property type="entry name" value="HutZ"/>
</dbReference>
<name>A0ABW4KVY3_9BURK</name>
<dbReference type="PANTHER" id="PTHR13343">
    <property type="entry name" value="CREG1 PROTEIN"/>
    <property type="match status" value="1"/>
</dbReference>
<feature type="domain" description="Pyridoxamine 5'-phosphate oxidase N-terminal" evidence="1">
    <location>
        <begin position="10"/>
        <end position="144"/>
    </location>
</feature>
<accession>A0ABW4KVY3</accession>
<organism evidence="2 3">
    <name type="scientific">Ottowia flava</name>
    <dbReference type="NCBI Taxonomy" id="2675430"/>
    <lineage>
        <taxon>Bacteria</taxon>
        <taxon>Pseudomonadati</taxon>
        <taxon>Pseudomonadota</taxon>
        <taxon>Betaproteobacteria</taxon>
        <taxon>Burkholderiales</taxon>
        <taxon>Comamonadaceae</taxon>
        <taxon>Ottowia</taxon>
    </lineage>
</organism>
<dbReference type="InterPro" id="IPR012349">
    <property type="entry name" value="Split_barrel_FMN-bd"/>
</dbReference>
<sequence>MTAHLPRLGQALHQLLCARRTGALGSLNASGGAPSVSLVPFAVDPLGDGAPVIVLHLSGLAAHTANLQADPRASLLVSAPEVAGSPVHDLPRVTLDALARTPAPDSPAQRSAHAAYVQRFPEAAFMAELGDFRFVTLRPTGARQIAGFGSARSVGAEELAQVLALGTPTPPINPA</sequence>
<evidence type="ECO:0000313" key="2">
    <source>
        <dbReference type="EMBL" id="MFD1711769.1"/>
    </source>
</evidence>
<evidence type="ECO:0000259" key="1">
    <source>
        <dbReference type="Pfam" id="PF01243"/>
    </source>
</evidence>
<gene>
    <name evidence="2" type="ORF">ACFSF0_14220</name>
</gene>
<dbReference type="SUPFAM" id="SSF50475">
    <property type="entry name" value="FMN-binding split barrel"/>
    <property type="match status" value="1"/>
</dbReference>
<evidence type="ECO:0000313" key="3">
    <source>
        <dbReference type="Proteomes" id="UP001597304"/>
    </source>
</evidence>
<dbReference type="InterPro" id="IPR011576">
    <property type="entry name" value="Pyridox_Oxase_N"/>
</dbReference>
<dbReference type="EMBL" id="JBHUEJ010000034">
    <property type="protein sequence ID" value="MFD1711769.1"/>
    <property type="molecule type" value="Genomic_DNA"/>
</dbReference>
<dbReference type="PIRSF" id="PIRSF004633">
    <property type="entry name" value="UCP_PLP_oxd"/>
    <property type="match status" value="1"/>
</dbReference>
<dbReference type="RefSeq" id="WP_147914445.1">
    <property type="nucleotide sequence ID" value="NZ_JBHUEJ010000034.1"/>
</dbReference>
<dbReference type="Gene3D" id="2.30.110.10">
    <property type="entry name" value="Electron Transport, Fmn-binding Protein, Chain A"/>
    <property type="match status" value="1"/>
</dbReference>
<keyword evidence="3" id="KW-1185">Reference proteome</keyword>
<proteinExistence type="predicted"/>
<dbReference type="Proteomes" id="UP001597304">
    <property type="component" value="Unassembled WGS sequence"/>
</dbReference>
<comment type="caution">
    <text evidence="2">The sequence shown here is derived from an EMBL/GenBank/DDBJ whole genome shotgun (WGS) entry which is preliminary data.</text>
</comment>
<dbReference type="Pfam" id="PF01243">
    <property type="entry name" value="PNPOx_N"/>
    <property type="match status" value="1"/>
</dbReference>
<reference evidence="3" key="1">
    <citation type="journal article" date="2019" name="Int. J. Syst. Evol. Microbiol.">
        <title>The Global Catalogue of Microorganisms (GCM) 10K type strain sequencing project: providing services to taxonomists for standard genome sequencing and annotation.</title>
        <authorList>
            <consortium name="The Broad Institute Genomics Platform"/>
            <consortium name="The Broad Institute Genome Sequencing Center for Infectious Disease"/>
            <person name="Wu L."/>
            <person name="Ma J."/>
        </authorList>
    </citation>
    <scope>NUCLEOTIDE SEQUENCE [LARGE SCALE GENOMIC DNA]</scope>
    <source>
        <strain evidence="3">LMG 29247</strain>
    </source>
</reference>